<accession>A0ABN9RD10</accession>
<reference evidence="2" key="1">
    <citation type="submission" date="2023-10" db="EMBL/GenBank/DDBJ databases">
        <authorList>
            <person name="Chen Y."/>
            <person name="Shah S."/>
            <person name="Dougan E. K."/>
            <person name="Thang M."/>
            <person name="Chan C."/>
        </authorList>
    </citation>
    <scope>NUCLEOTIDE SEQUENCE [LARGE SCALE GENOMIC DNA]</scope>
</reference>
<keyword evidence="3" id="KW-1185">Reference proteome</keyword>
<proteinExistence type="predicted"/>
<dbReference type="Proteomes" id="UP001189429">
    <property type="component" value="Unassembled WGS sequence"/>
</dbReference>
<feature type="compositionally biased region" description="Polar residues" evidence="1">
    <location>
        <begin position="12"/>
        <end position="25"/>
    </location>
</feature>
<evidence type="ECO:0000313" key="3">
    <source>
        <dbReference type="Proteomes" id="UP001189429"/>
    </source>
</evidence>
<evidence type="ECO:0000313" key="2">
    <source>
        <dbReference type="EMBL" id="CAK0816877.1"/>
    </source>
</evidence>
<protein>
    <submittedName>
        <fullName evidence="2">Uncharacterized protein</fullName>
    </submittedName>
</protein>
<evidence type="ECO:0000256" key="1">
    <source>
        <dbReference type="SAM" id="MobiDB-lite"/>
    </source>
</evidence>
<organism evidence="2 3">
    <name type="scientific">Prorocentrum cordatum</name>
    <dbReference type="NCBI Taxonomy" id="2364126"/>
    <lineage>
        <taxon>Eukaryota</taxon>
        <taxon>Sar</taxon>
        <taxon>Alveolata</taxon>
        <taxon>Dinophyceae</taxon>
        <taxon>Prorocentrales</taxon>
        <taxon>Prorocentraceae</taxon>
        <taxon>Prorocentrum</taxon>
    </lineage>
</organism>
<feature type="region of interest" description="Disordered" evidence="1">
    <location>
        <begin position="1"/>
        <end position="39"/>
    </location>
</feature>
<sequence>MPTASVWKPPSASGQRGNETVSLCPSKSRDAEDTPVSPARSGLVICSLQRTALDGHAALRIFAKLDRLAAAMVDELDAKGSHEPPTMRDLVAASAPRTVKVEVPDIDPLTGNEVMVEVEQIVYPPRLQVEKGEGRERGMASAQPEEDLFLVPYEAATGRRIKEAAGSSEKGEPISGQLTQLDLREGATVKLVIGPHAGDDGEVVGKQKEGHYRIRFRHALKPGAKLKAPFERILGTWWVEAAVKGEVEVLPVVNV</sequence>
<comment type="caution">
    <text evidence="2">The sequence shown here is derived from an EMBL/GenBank/DDBJ whole genome shotgun (WGS) entry which is preliminary data.</text>
</comment>
<gene>
    <name evidence="2" type="ORF">PCOR1329_LOCUS19648</name>
</gene>
<name>A0ABN9RD10_9DINO</name>
<dbReference type="EMBL" id="CAUYUJ010006298">
    <property type="protein sequence ID" value="CAK0816877.1"/>
    <property type="molecule type" value="Genomic_DNA"/>
</dbReference>